<dbReference type="InterPro" id="IPR000326">
    <property type="entry name" value="PAP2/HPO"/>
</dbReference>
<keyword evidence="1" id="KW-0812">Transmembrane</keyword>
<sequence>MSTVLNAPPGSGHAWQHRLRLDLCVSAAALLLLAAWDFSGADLIVSRMFADASGFALRNDVLLARVFHDGGRYLGWVVLAAMLWIAVRSSARGSADAPPRRLQLQWIGVMLGCVILIGAIKRFSLTSCPWELAEFGGLAHWVSHWLPGVSDGGPGGCFPSGHAVTAFAFLGAWQLWRPWRPRAAQTVLLIVLFTGALFGAVQLIRGAHYLSHTLWTAWICWTLCALAAAWLHRRLPESDRRPQ</sequence>
<evidence type="ECO:0000313" key="3">
    <source>
        <dbReference type="EMBL" id="MFC3147877.1"/>
    </source>
</evidence>
<name>A0ABV7H772_9BURK</name>
<gene>
    <name evidence="3" type="ORF">ACFOEN_09505</name>
</gene>
<feature type="domain" description="Phosphatidic acid phosphatase type 2/haloperoxidase" evidence="2">
    <location>
        <begin position="107"/>
        <end position="234"/>
    </location>
</feature>
<reference evidence="4" key="1">
    <citation type="journal article" date="2019" name="Int. J. Syst. Evol. Microbiol.">
        <title>The Global Catalogue of Microorganisms (GCM) 10K type strain sequencing project: providing services to taxonomists for standard genome sequencing and annotation.</title>
        <authorList>
            <consortium name="The Broad Institute Genomics Platform"/>
            <consortium name="The Broad Institute Genome Sequencing Center for Infectious Disease"/>
            <person name="Wu L."/>
            <person name="Ma J."/>
        </authorList>
    </citation>
    <scope>NUCLEOTIDE SEQUENCE [LARGE SCALE GENOMIC DNA]</scope>
    <source>
        <strain evidence="4">KCTC 52168</strain>
    </source>
</reference>
<protein>
    <submittedName>
        <fullName evidence="3">Phosphatase PAP2 family protein</fullName>
    </submittedName>
</protein>
<dbReference type="Pfam" id="PF01569">
    <property type="entry name" value="PAP2"/>
    <property type="match status" value="1"/>
</dbReference>
<proteinExistence type="predicted"/>
<comment type="caution">
    <text evidence="3">The sequence shown here is derived from an EMBL/GenBank/DDBJ whole genome shotgun (WGS) entry which is preliminary data.</text>
</comment>
<dbReference type="CDD" id="cd03396">
    <property type="entry name" value="PAP2_like_6"/>
    <property type="match status" value="1"/>
</dbReference>
<evidence type="ECO:0000259" key="2">
    <source>
        <dbReference type="Pfam" id="PF01569"/>
    </source>
</evidence>
<dbReference type="EMBL" id="JBHRTI010000004">
    <property type="protein sequence ID" value="MFC3147877.1"/>
    <property type="molecule type" value="Genomic_DNA"/>
</dbReference>
<keyword evidence="1" id="KW-1133">Transmembrane helix</keyword>
<feature type="transmembrane region" description="Helical" evidence="1">
    <location>
        <begin position="73"/>
        <end position="91"/>
    </location>
</feature>
<keyword evidence="4" id="KW-1185">Reference proteome</keyword>
<dbReference type="InterPro" id="IPR036938">
    <property type="entry name" value="PAP2/HPO_sf"/>
</dbReference>
<feature type="transmembrane region" description="Helical" evidence="1">
    <location>
        <begin position="183"/>
        <end position="204"/>
    </location>
</feature>
<organism evidence="3 4">
    <name type="scientific">Piscinibacterium candidicorallinum</name>
    <dbReference type="NCBI Taxonomy" id="1793872"/>
    <lineage>
        <taxon>Bacteria</taxon>
        <taxon>Pseudomonadati</taxon>
        <taxon>Pseudomonadota</taxon>
        <taxon>Betaproteobacteria</taxon>
        <taxon>Burkholderiales</taxon>
        <taxon>Piscinibacterium</taxon>
    </lineage>
</organism>
<dbReference type="SUPFAM" id="SSF48317">
    <property type="entry name" value="Acid phosphatase/Vanadium-dependent haloperoxidase"/>
    <property type="match status" value="1"/>
</dbReference>
<evidence type="ECO:0000313" key="4">
    <source>
        <dbReference type="Proteomes" id="UP001595556"/>
    </source>
</evidence>
<accession>A0ABV7H772</accession>
<feature type="transmembrane region" description="Helical" evidence="1">
    <location>
        <begin position="21"/>
        <end position="39"/>
    </location>
</feature>
<feature type="transmembrane region" description="Helical" evidence="1">
    <location>
        <begin position="210"/>
        <end position="231"/>
    </location>
</feature>
<evidence type="ECO:0000256" key="1">
    <source>
        <dbReference type="SAM" id="Phobius"/>
    </source>
</evidence>
<dbReference type="RefSeq" id="WP_377303328.1">
    <property type="nucleotide sequence ID" value="NZ_CP180191.1"/>
</dbReference>
<keyword evidence="1" id="KW-0472">Membrane</keyword>
<dbReference type="Proteomes" id="UP001595556">
    <property type="component" value="Unassembled WGS sequence"/>
</dbReference>
<dbReference type="Gene3D" id="1.20.144.10">
    <property type="entry name" value="Phosphatidic acid phosphatase type 2/haloperoxidase"/>
    <property type="match status" value="1"/>
</dbReference>
<feature type="transmembrane region" description="Helical" evidence="1">
    <location>
        <begin position="103"/>
        <end position="120"/>
    </location>
</feature>